<evidence type="ECO:0000256" key="1">
    <source>
        <dbReference type="SAM" id="SignalP"/>
    </source>
</evidence>
<dbReference type="AlphaFoldDB" id="A0A9P8EU63"/>
<evidence type="ECO:0000313" key="3">
    <source>
        <dbReference type="Proteomes" id="UP000779574"/>
    </source>
</evidence>
<dbReference type="OrthoDB" id="3926981at2759"/>
<keyword evidence="1" id="KW-0732">Signal</keyword>
<proteinExistence type="predicted"/>
<feature type="non-terminal residue" evidence="2">
    <location>
        <position position="141"/>
    </location>
</feature>
<feature type="chain" id="PRO_5040333506" evidence="1">
    <location>
        <begin position="17"/>
        <end position="141"/>
    </location>
</feature>
<dbReference type="Proteomes" id="UP000779574">
    <property type="component" value="Unassembled WGS sequence"/>
</dbReference>
<sequence>MKSIVIAAVITTLVAAVPPPPGSSDQPATGLTVATSHKERPCYRQCKHHCLKVYSVLLTSPLPAPFVVWRCKHKCRKECDYEFDDKAVAGDVGDMGDEDEAGDEVDGIDSEDAILDLVKANGTIHFDIEKLKEALDMDMVD</sequence>
<comment type="caution">
    <text evidence="2">The sequence shown here is derived from an EMBL/GenBank/DDBJ whole genome shotgun (WGS) entry which is preliminary data.</text>
</comment>
<dbReference type="EMBL" id="JAHFXF010000059">
    <property type="protein sequence ID" value="KAG9698198.1"/>
    <property type="molecule type" value="Genomic_DNA"/>
</dbReference>
<reference evidence="2" key="1">
    <citation type="journal article" date="2021" name="J Fungi (Basel)">
        <title>Virulence traits and population genomics of the black yeast Aureobasidium melanogenum.</title>
        <authorList>
            <person name="Cernosa A."/>
            <person name="Sun X."/>
            <person name="Gostincar C."/>
            <person name="Fang C."/>
            <person name="Gunde-Cimerman N."/>
            <person name="Song Z."/>
        </authorList>
    </citation>
    <scope>NUCLEOTIDE SEQUENCE</scope>
    <source>
        <strain evidence="2">EXF-9911</strain>
    </source>
</reference>
<organism evidence="2 3">
    <name type="scientific">Aureobasidium melanogenum</name>
    <name type="common">Aureobasidium pullulans var. melanogenum</name>
    <dbReference type="NCBI Taxonomy" id="46634"/>
    <lineage>
        <taxon>Eukaryota</taxon>
        <taxon>Fungi</taxon>
        <taxon>Dikarya</taxon>
        <taxon>Ascomycota</taxon>
        <taxon>Pezizomycotina</taxon>
        <taxon>Dothideomycetes</taxon>
        <taxon>Dothideomycetidae</taxon>
        <taxon>Dothideales</taxon>
        <taxon>Saccotheciaceae</taxon>
        <taxon>Aureobasidium</taxon>
    </lineage>
</organism>
<gene>
    <name evidence="2" type="ORF">KCU76_g2429</name>
</gene>
<accession>A0A9P8EU63</accession>
<evidence type="ECO:0000313" key="2">
    <source>
        <dbReference type="EMBL" id="KAG9698198.1"/>
    </source>
</evidence>
<feature type="signal peptide" evidence="1">
    <location>
        <begin position="1"/>
        <end position="16"/>
    </location>
</feature>
<protein>
    <submittedName>
        <fullName evidence="2">Uncharacterized protein</fullName>
    </submittedName>
</protein>
<reference evidence="2" key="2">
    <citation type="submission" date="2021-08" db="EMBL/GenBank/DDBJ databases">
        <authorList>
            <person name="Gostincar C."/>
            <person name="Sun X."/>
            <person name="Song Z."/>
            <person name="Gunde-Cimerman N."/>
        </authorList>
    </citation>
    <scope>NUCLEOTIDE SEQUENCE</scope>
    <source>
        <strain evidence="2">EXF-9911</strain>
    </source>
</reference>
<name>A0A9P8EU63_AURME</name>